<dbReference type="InterPro" id="IPR038673">
    <property type="entry name" value="OprB_sf"/>
</dbReference>
<dbReference type="STRING" id="118168.MC7420_3118"/>
<dbReference type="Pfam" id="PF00395">
    <property type="entry name" value="SLH"/>
    <property type="match status" value="1"/>
</dbReference>
<dbReference type="GO" id="GO:0015288">
    <property type="term" value="F:porin activity"/>
    <property type="evidence" value="ECO:0007669"/>
    <property type="project" value="InterPro"/>
</dbReference>
<dbReference type="InterPro" id="IPR007049">
    <property type="entry name" value="Carb-sel_porin_OprB"/>
</dbReference>
<feature type="signal peptide" evidence="2">
    <location>
        <begin position="1"/>
        <end position="24"/>
    </location>
</feature>
<dbReference type="Pfam" id="PF04966">
    <property type="entry name" value="OprB"/>
    <property type="match status" value="1"/>
</dbReference>
<dbReference type="GO" id="GO:0008643">
    <property type="term" value="P:carbohydrate transport"/>
    <property type="evidence" value="ECO:0007669"/>
    <property type="project" value="InterPro"/>
</dbReference>
<reference evidence="5 6" key="1">
    <citation type="submission" date="2008-07" db="EMBL/GenBank/DDBJ databases">
        <authorList>
            <person name="Tandeau de Marsac N."/>
            <person name="Ferriera S."/>
            <person name="Johnson J."/>
            <person name="Kravitz S."/>
            <person name="Beeson K."/>
            <person name="Sutton G."/>
            <person name="Rogers Y.-H."/>
            <person name="Friedman R."/>
            <person name="Frazier M."/>
            <person name="Venter J.C."/>
        </authorList>
    </citation>
    <scope>NUCLEOTIDE SEQUENCE [LARGE SCALE GENOMIC DNA]</scope>
    <source>
        <strain evidence="5 6">PCC 7420</strain>
    </source>
</reference>
<dbReference type="InterPro" id="IPR051465">
    <property type="entry name" value="Cell_Envelope_Struct_Comp"/>
</dbReference>
<protein>
    <submittedName>
        <fullName evidence="5">Carbohydrate-selective porin, OprB family</fullName>
    </submittedName>
</protein>
<dbReference type="InterPro" id="IPR001119">
    <property type="entry name" value="SLH_dom"/>
</dbReference>
<dbReference type="PANTHER" id="PTHR43308:SF1">
    <property type="entry name" value="OUTER MEMBRANE PROTEIN ALPHA"/>
    <property type="match status" value="1"/>
</dbReference>
<dbReference type="eggNOG" id="COG3659">
    <property type="taxonomic scope" value="Bacteria"/>
</dbReference>
<dbReference type="Proteomes" id="UP000003835">
    <property type="component" value="Unassembled WGS sequence"/>
</dbReference>
<dbReference type="PROSITE" id="PS51272">
    <property type="entry name" value="SLH"/>
    <property type="match status" value="2"/>
</dbReference>
<dbReference type="InterPro" id="IPR047684">
    <property type="entry name" value="Por_som-like"/>
</dbReference>
<comment type="similarity">
    <text evidence="1 2">Belongs to the OprB family.</text>
</comment>
<keyword evidence="6" id="KW-1185">Reference proteome</keyword>
<dbReference type="NCBIfam" id="NF033921">
    <property type="entry name" value="por_somb"/>
    <property type="match status" value="1"/>
</dbReference>
<proteinExistence type="inferred from homology"/>
<name>B4VKH2_9CYAN</name>
<dbReference type="Gene3D" id="2.40.160.180">
    <property type="entry name" value="Carbohydrate-selective porin OprB"/>
    <property type="match status" value="1"/>
</dbReference>
<evidence type="ECO:0000256" key="1">
    <source>
        <dbReference type="ARBA" id="ARBA00008769"/>
    </source>
</evidence>
<feature type="domain" description="SLH" evidence="4">
    <location>
        <begin position="253"/>
        <end position="317"/>
    </location>
</feature>
<feature type="domain" description="SLH" evidence="4">
    <location>
        <begin position="26"/>
        <end position="88"/>
    </location>
</feature>
<accession>B4VKH2</accession>
<dbReference type="EMBL" id="DS989843">
    <property type="protein sequence ID" value="EDX77794.1"/>
    <property type="molecule type" value="Genomic_DNA"/>
</dbReference>
<organism evidence="5 6">
    <name type="scientific">Coleofasciculus chthonoplastes PCC 7420</name>
    <dbReference type="NCBI Taxonomy" id="118168"/>
    <lineage>
        <taxon>Bacteria</taxon>
        <taxon>Bacillati</taxon>
        <taxon>Cyanobacteriota</taxon>
        <taxon>Cyanophyceae</taxon>
        <taxon>Coleofasciculales</taxon>
        <taxon>Coleofasciculaceae</taxon>
        <taxon>Coleofasciculus</taxon>
    </lineage>
</organism>
<evidence type="ECO:0000313" key="5">
    <source>
        <dbReference type="EMBL" id="EDX77794.1"/>
    </source>
</evidence>
<evidence type="ECO:0000256" key="2">
    <source>
        <dbReference type="RuleBase" id="RU363072"/>
    </source>
</evidence>
<gene>
    <name evidence="5" type="ORF">MC7420_3118</name>
</gene>
<feature type="region of interest" description="Disordered" evidence="3">
    <location>
        <begin position="179"/>
        <end position="198"/>
    </location>
</feature>
<dbReference type="GO" id="GO:0016020">
    <property type="term" value="C:membrane"/>
    <property type="evidence" value="ECO:0007669"/>
    <property type="project" value="InterPro"/>
</dbReference>
<evidence type="ECO:0000259" key="4">
    <source>
        <dbReference type="PROSITE" id="PS51272"/>
    </source>
</evidence>
<dbReference type="AlphaFoldDB" id="B4VKH2"/>
<evidence type="ECO:0000313" key="6">
    <source>
        <dbReference type="Proteomes" id="UP000003835"/>
    </source>
</evidence>
<dbReference type="HOGENOM" id="CLU_018575_1_0_3"/>
<keyword evidence="2" id="KW-0732">Signal</keyword>
<dbReference type="PANTHER" id="PTHR43308">
    <property type="entry name" value="OUTER MEMBRANE PROTEIN ALPHA-RELATED"/>
    <property type="match status" value="1"/>
</dbReference>
<feature type="chain" id="PRO_5007230651" evidence="2">
    <location>
        <begin position="25"/>
        <end position="737"/>
    </location>
</feature>
<dbReference type="RefSeq" id="WP_006099055.1">
    <property type="nucleotide sequence ID" value="NZ_DS989843.1"/>
</dbReference>
<feature type="region of interest" description="Disordered" evidence="3">
    <location>
        <begin position="117"/>
        <end position="142"/>
    </location>
</feature>
<sequence>MKNRYEAWSLSLVLLATTAQIASAVPVNPSSNVQPDTWAYTALRSLVDYSGCVTGNPAFMGNQALTRQEFAAVLNDCRLSIEQQLNSNPNDLRIQQNRAGLERLLRDFAPELASLVPAGELETNPLVTPPSPTTPTNPQQTLQETRNVNSVVVETLPPEFSSGGDQGSEQINSPAIAPESVPLVVPPSPTSPTVSQALPQETRNVNSVVVETLSPEFSSGGDQGSEQMNSPAIATESLDIVNSDNDTMAQVTNVSQLRDVKPSDWAYEALRSLIERYGCITGYPDATFRGNQSLSRYEFAAGLNACLQQLEQQSNPNLTNMASQDDLVMLQRLQAEFATELADLRNRIDSLDGRTTQLEAQQFTGSGSYFPVVKFGGEVIIAPSIGFGGDPPGTGDANTSFNHLTRLQLVSTFSGFDRLRMELSTGNFTGFGFGNPNILNTNTALLSFQENTDNDIQLSMLEYRFAAFNNRTVFTVRPVGFSLNSVLTANSPFFDAGRGAISRFGEANPIFKIGNLDAGVGMDWLIGNNARLQLAYGANNGNNPDDGFLLGEDAHTAGLQFLLLPDDNLLTGLTFVYGYSPDGRLNTFTGSAIADASGFINQRSNIYAVSGTLQWRLAPQVTFSTWGGIVGTYAAKTDAFAVSTNYMFGLGLADLFQEGSLLGVMFGQPPKLVDLENFSVSSGLRENAESFHIEAFYRFKVNDNIFITPGVFLVTNPGNFADNNDIVIGTLRTTFRF</sequence>
<evidence type="ECO:0000256" key="3">
    <source>
        <dbReference type="SAM" id="MobiDB-lite"/>
    </source>
</evidence>